<dbReference type="EMBL" id="LK055165">
    <property type="protein sequence ID" value="CDR71784.1"/>
    <property type="molecule type" value="Genomic_DNA"/>
</dbReference>
<feature type="compositionally biased region" description="Acidic residues" evidence="1">
    <location>
        <begin position="72"/>
        <end position="81"/>
    </location>
</feature>
<protein>
    <submittedName>
        <fullName evidence="2">Uncharacterized protein</fullName>
    </submittedName>
</protein>
<dbReference type="AlphaFoldDB" id="A0A061BTE8"/>
<organism evidence="2">
    <name type="scientific">Babesia bigemina</name>
    <dbReference type="NCBI Taxonomy" id="5866"/>
    <lineage>
        <taxon>Eukaryota</taxon>
        <taxon>Sar</taxon>
        <taxon>Alveolata</taxon>
        <taxon>Apicomplexa</taxon>
        <taxon>Aconoidasida</taxon>
        <taxon>Piroplasmida</taxon>
        <taxon>Babesiidae</taxon>
        <taxon>Babesia</taxon>
    </lineage>
</organism>
<dbReference type="RefSeq" id="XP_012770728.1">
    <property type="nucleotide sequence ID" value="XM_012915274.1"/>
</dbReference>
<name>A0A061BTE8_BABBI</name>
<evidence type="ECO:0000256" key="1">
    <source>
        <dbReference type="SAM" id="MobiDB-lite"/>
    </source>
</evidence>
<dbReference type="KEGG" id="bbig:BBBOND_0004420"/>
<reference evidence="2" key="1">
    <citation type="journal article" date="2014" name="Nucleic Acids Res.">
        <title>The evolutionary dynamics of variant antigen genes in Babesia reveal a history of genomic innovation underlying host-parasite interaction.</title>
        <authorList>
            <person name="Jackson A.P."/>
            <person name="Otto T.D."/>
            <person name="Darby A."/>
            <person name="Ramaprasad A."/>
            <person name="Xia D."/>
            <person name="Echaide I.E."/>
            <person name="Farber M."/>
            <person name="Gahlot S."/>
            <person name="Gamble J."/>
            <person name="Gupta D."/>
            <person name="Gupta Y."/>
            <person name="Jackson L."/>
            <person name="Malandrin L."/>
            <person name="Malas T.B."/>
            <person name="Moussa E."/>
            <person name="Nair M."/>
            <person name="Reid AJ."/>
            <person name="Sanders M."/>
            <person name="Sharma J."/>
            <person name="Tracey A."/>
            <person name="Quail M.A."/>
            <person name="Weir W."/>
            <person name="Wastling J.M."/>
            <person name="Hall N."/>
            <person name="Willadsen P."/>
            <person name="Lingelbach K."/>
            <person name="Shiels B."/>
            <person name="Tait A."/>
            <person name="Berriman M."/>
            <person name="Allred D.R."/>
            <person name="Pain A."/>
        </authorList>
    </citation>
    <scope>NUCLEOTIDE SEQUENCE</scope>
    <source>
        <strain evidence="2">Bond</strain>
    </source>
</reference>
<proteinExistence type="predicted"/>
<evidence type="ECO:0000313" key="2">
    <source>
        <dbReference type="EMBL" id="CDR71784.1"/>
    </source>
</evidence>
<sequence>MALVNCLVTSLLMRLFINAITTLSTTLDVIGGIWINDLCTYKLRSSAVESDAEGYLSYEEIADVAAHREAEDAQVEQDDGDDKGNDDGGDGLGVRAERCRSGRQIFTVGIETTSPSGNTGGSRRLCTGGRMGGSKLFRWTFLQATFTSTFFKPANISITQATHSPTATRTTAAPSPLNLQPYQSPSNALTNCNHEPRTSAKDTAVFHKFHSHPANRHKTYIQLHHNYAAAKAEVLPR</sequence>
<accession>A0A061BTE8</accession>
<gene>
    <name evidence="2" type="ORF">BBBOND_0004420</name>
</gene>
<dbReference type="GeneID" id="24562001"/>
<feature type="region of interest" description="Disordered" evidence="1">
    <location>
        <begin position="69"/>
        <end position="95"/>
    </location>
</feature>
<reference evidence="2" key="2">
    <citation type="submission" date="2014-06" db="EMBL/GenBank/DDBJ databases">
        <authorList>
            <person name="Aslett M."/>
            <person name="De Silva Nishadi"/>
        </authorList>
    </citation>
    <scope>NUCLEOTIDE SEQUENCE</scope>
    <source>
        <strain evidence="2">Bond</strain>
    </source>
</reference>
<dbReference type="VEuPathDB" id="PiroplasmaDB:BBBOND_0004420"/>